<gene>
    <name evidence="2" type="ORF">TVAG_205180</name>
</gene>
<feature type="compositionally biased region" description="Basic and acidic residues" evidence="1">
    <location>
        <begin position="1"/>
        <end position="13"/>
    </location>
</feature>
<accession>A2G9T7</accession>
<feature type="compositionally biased region" description="Polar residues" evidence="1">
    <location>
        <begin position="107"/>
        <end position="117"/>
    </location>
</feature>
<organism evidence="2 3">
    <name type="scientific">Trichomonas vaginalis (strain ATCC PRA-98 / G3)</name>
    <dbReference type="NCBI Taxonomy" id="412133"/>
    <lineage>
        <taxon>Eukaryota</taxon>
        <taxon>Metamonada</taxon>
        <taxon>Parabasalia</taxon>
        <taxon>Trichomonadida</taxon>
        <taxon>Trichomonadidae</taxon>
        <taxon>Trichomonas</taxon>
    </lineage>
</organism>
<name>A2G9T7_TRIV3</name>
<evidence type="ECO:0000313" key="3">
    <source>
        <dbReference type="Proteomes" id="UP000001542"/>
    </source>
</evidence>
<dbReference type="SUPFAM" id="SSF46934">
    <property type="entry name" value="UBA-like"/>
    <property type="match status" value="1"/>
</dbReference>
<dbReference type="RefSeq" id="XP_001299009.1">
    <property type="nucleotide sequence ID" value="XM_001299008.1"/>
</dbReference>
<dbReference type="InterPro" id="IPR009060">
    <property type="entry name" value="UBA-like_sf"/>
</dbReference>
<evidence type="ECO:0000313" key="2">
    <source>
        <dbReference type="EMBL" id="EAX86079.1"/>
    </source>
</evidence>
<dbReference type="VEuPathDB" id="TrichDB:TVAG_205180"/>
<dbReference type="Proteomes" id="UP000001542">
    <property type="component" value="Unassembled WGS sequence"/>
</dbReference>
<evidence type="ECO:0000256" key="1">
    <source>
        <dbReference type="SAM" id="MobiDB-lite"/>
    </source>
</evidence>
<proteinExistence type="predicted"/>
<sequence length="183" mass="21142">MDPASKNDKHSDSDSDEEDMKDNRVLLPPRTTYYYNQMFPNHNDENNFHYDENKLYDDPPNMQELVENVLEIGVSQETAVRALRLANYNFVDACLLIDEDSLGDGSLESSKSNNALKPNSNNQNPSQINRIPKEWLEQLSTREQAELTRLFKKYGIVETIRDVYLATGYDEQIADNILSQYIK</sequence>
<dbReference type="VEuPathDB" id="TrichDB:TVAGG3_0074760"/>
<dbReference type="VEuPathDB" id="TrichDB:TVAGG3_0063520"/>
<dbReference type="KEGG" id="tva:4743722"/>
<evidence type="ECO:0008006" key="4">
    <source>
        <dbReference type="Google" id="ProtNLM"/>
    </source>
</evidence>
<dbReference type="AlphaFoldDB" id="A2G9T7"/>
<reference evidence="2" key="2">
    <citation type="journal article" date="2007" name="Science">
        <title>Draft genome sequence of the sexually transmitted pathogen Trichomonas vaginalis.</title>
        <authorList>
            <person name="Carlton J.M."/>
            <person name="Hirt R.P."/>
            <person name="Silva J.C."/>
            <person name="Delcher A.L."/>
            <person name="Schatz M."/>
            <person name="Zhao Q."/>
            <person name="Wortman J.R."/>
            <person name="Bidwell S.L."/>
            <person name="Alsmark U.C.M."/>
            <person name="Besteiro S."/>
            <person name="Sicheritz-Ponten T."/>
            <person name="Noel C.J."/>
            <person name="Dacks J.B."/>
            <person name="Foster P.G."/>
            <person name="Simillion C."/>
            <person name="Van de Peer Y."/>
            <person name="Miranda-Saavedra D."/>
            <person name="Barton G.J."/>
            <person name="Westrop G.D."/>
            <person name="Mueller S."/>
            <person name="Dessi D."/>
            <person name="Fiori P.L."/>
            <person name="Ren Q."/>
            <person name="Paulsen I."/>
            <person name="Zhang H."/>
            <person name="Bastida-Corcuera F.D."/>
            <person name="Simoes-Barbosa A."/>
            <person name="Brown M.T."/>
            <person name="Hayes R.D."/>
            <person name="Mukherjee M."/>
            <person name="Okumura C.Y."/>
            <person name="Schneider R."/>
            <person name="Smith A.J."/>
            <person name="Vanacova S."/>
            <person name="Villalvazo M."/>
            <person name="Haas B.J."/>
            <person name="Pertea M."/>
            <person name="Feldblyum T.V."/>
            <person name="Utterback T.R."/>
            <person name="Shu C.L."/>
            <person name="Osoegawa K."/>
            <person name="de Jong P.J."/>
            <person name="Hrdy I."/>
            <person name="Horvathova L."/>
            <person name="Zubacova Z."/>
            <person name="Dolezal P."/>
            <person name="Malik S.B."/>
            <person name="Logsdon J.M. Jr."/>
            <person name="Henze K."/>
            <person name="Gupta A."/>
            <person name="Wang C.C."/>
            <person name="Dunne R.L."/>
            <person name="Upcroft J.A."/>
            <person name="Upcroft P."/>
            <person name="White O."/>
            <person name="Salzberg S.L."/>
            <person name="Tang P."/>
            <person name="Chiu C.-H."/>
            <person name="Lee Y.-S."/>
            <person name="Embley T.M."/>
            <person name="Coombs G.H."/>
            <person name="Mottram J.C."/>
            <person name="Tachezy J."/>
            <person name="Fraser-Liggett C.M."/>
            <person name="Johnson P.J."/>
        </authorList>
    </citation>
    <scope>NUCLEOTIDE SEQUENCE [LARGE SCALE GENOMIC DNA]</scope>
    <source>
        <strain evidence="2">G3</strain>
    </source>
</reference>
<feature type="compositionally biased region" description="Low complexity" evidence="1">
    <location>
        <begin position="118"/>
        <end position="129"/>
    </location>
</feature>
<dbReference type="InParanoid" id="A2G9T7"/>
<reference evidence="2" key="1">
    <citation type="submission" date="2006-10" db="EMBL/GenBank/DDBJ databases">
        <authorList>
            <person name="Amadeo P."/>
            <person name="Zhao Q."/>
            <person name="Wortman J."/>
            <person name="Fraser-Liggett C."/>
            <person name="Carlton J."/>
        </authorList>
    </citation>
    <scope>NUCLEOTIDE SEQUENCE</scope>
    <source>
        <strain evidence="2">G3</strain>
    </source>
</reference>
<feature type="region of interest" description="Disordered" evidence="1">
    <location>
        <begin position="1"/>
        <end position="26"/>
    </location>
</feature>
<keyword evidence="3" id="KW-1185">Reference proteome</keyword>
<feature type="region of interest" description="Disordered" evidence="1">
    <location>
        <begin position="106"/>
        <end position="129"/>
    </location>
</feature>
<protein>
    <recommendedName>
        <fullName evidence="4">UBA domain-containing protein</fullName>
    </recommendedName>
</protein>
<dbReference type="EMBL" id="DS114743">
    <property type="protein sequence ID" value="EAX86079.1"/>
    <property type="molecule type" value="Genomic_DNA"/>
</dbReference>